<gene>
    <name evidence="1" type="ORF">IQ247_23365</name>
</gene>
<evidence type="ECO:0000313" key="2">
    <source>
        <dbReference type="Proteomes" id="UP000620559"/>
    </source>
</evidence>
<evidence type="ECO:0000313" key="1">
    <source>
        <dbReference type="EMBL" id="MBE9215569.1"/>
    </source>
</evidence>
<keyword evidence="2" id="KW-1185">Reference proteome</keyword>
<name>A0A8J7FBZ2_9CYAN</name>
<proteinExistence type="predicted"/>
<dbReference type="RefSeq" id="WP_193923700.1">
    <property type="nucleotide sequence ID" value="NZ_JADEWL010000106.1"/>
</dbReference>
<dbReference type="AlphaFoldDB" id="A0A8J7FBZ2"/>
<sequence length="172" mass="19382">MSAKFKIFVVLTLSLFASAVVAGVYIIKRWHFSEVSTTEEQQQIRAKEISTQNIVTNPYRAKYKSIPLTRLKSVLKGTDPATLAVNAFDPNYSKQLTRQVEVSYPQPNLAMVTITQTNFASSKPKPIKYRVELTSFGRSLFVSSPPLWRIVWAGSYEQCFANGTTFSNSNCR</sequence>
<dbReference type="EMBL" id="JADEWL010000106">
    <property type="protein sequence ID" value="MBE9215569.1"/>
    <property type="molecule type" value="Genomic_DNA"/>
</dbReference>
<comment type="caution">
    <text evidence="1">The sequence shown here is derived from an EMBL/GenBank/DDBJ whole genome shotgun (WGS) entry which is preliminary data.</text>
</comment>
<dbReference type="Proteomes" id="UP000620559">
    <property type="component" value="Unassembled WGS sequence"/>
</dbReference>
<accession>A0A8J7FBZ2</accession>
<organism evidence="1 2">
    <name type="scientific">Plectonema cf. radiosum LEGE 06105</name>
    <dbReference type="NCBI Taxonomy" id="945769"/>
    <lineage>
        <taxon>Bacteria</taxon>
        <taxon>Bacillati</taxon>
        <taxon>Cyanobacteriota</taxon>
        <taxon>Cyanophyceae</taxon>
        <taxon>Oscillatoriophycideae</taxon>
        <taxon>Oscillatoriales</taxon>
        <taxon>Microcoleaceae</taxon>
        <taxon>Plectonema</taxon>
    </lineage>
</organism>
<reference evidence="1" key="1">
    <citation type="submission" date="2020-10" db="EMBL/GenBank/DDBJ databases">
        <authorList>
            <person name="Castelo-Branco R."/>
            <person name="Eusebio N."/>
            <person name="Adriana R."/>
            <person name="Vieira A."/>
            <person name="Brugerolle De Fraissinette N."/>
            <person name="Rezende De Castro R."/>
            <person name="Schneider M.P."/>
            <person name="Vasconcelos V."/>
            <person name="Leao P.N."/>
        </authorList>
    </citation>
    <scope>NUCLEOTIDE SEQUENCE</scope>
    <source>
        <strain evidence="1">LEGE 06105</strain>
    </source>
</reference>
<protein>
    <submittedName>
        <fullName evidence="1">Uncharacterized protein</fullName>
    </submittedName>
</protein>